<comment type="caution">
    <text evidence="1">The sequence shown here is derived from an EMBL/GenBank/DDBJ whole genome shotgun (WGS) entry which is preliminary data.</text>
</comment>
<dbReference type="AlphaFoldDB" id="A0AAV7RKE4"/>
<protein>
    <submittedName>
        <fullName evidence="1">Uncharacterized protein</fullName>
    </submittedName>
</protein>
<dbReference type="Proteomes" id="UP001066276">
    <property type="component" value="Chromosome 5"/>
</dbReference>
<accession>A0AAV7RKE4</accession>
<evidence type="ECO:0000313" key="2">
    <source>
        <dbReference type="Proteomes" id="UP001066276"/>
    </source>
</evidence>
<dbReference type="EMBL" id="JANPWB010000009">
    <property type="protein sequence ID" value="KAJ1152445.1"/>
    <property type="molecule type" value="Genomic_DNA"/>
</dbReference>
<reference evidence="1" key="1">
    <citation type="journal article" date="2022" name="bioRxiv">
        <title>Sequencing and chromosome-scale assembly of the giantPleurodeles waltlgenome.</title>
        <authorList>
            <person name="Brown T."/>
            <person name="Elewa A."/>
            <person name="Iarovenko S."/>
            <person name="Subramanian E."/>
            <person name="Araus A.J."/>
            <person name="Petzold A."/>
            <person name="Susuki M."/>
            <person name="Suzuki K.-i.T."/>
            <person name="Hayashi T."/>
            <person name="Toyoda A."/>
            <person name="Oliveira C."/>
            <person name="Osipova E."/>
            <person name="Leigh N.D."/>
            <person name="Simon A."/>
            <person name="Yun M.H."/>
        </authorList>
    </citation>
    <scope>NUCLEOTIDE SEQUENCE</scope>
    <source>
        <strain evidence="1">20211129_DDA</strain>
        <tissue evidence="1">Liver</tissue>
    </source>
</reference>
<proteinExistence type="predicted"/>
<gene>
    <name evidence="1" type="ORF">NDU88_005220</name>
</gene>
<sequence>MADLEEHGRVEDEGPARKLLGLVQQQYQQTLLDVYISEVTNLFKCRICSVRCPTPLLLHRWFMTNREYQSLELATYYETPYALKEEVTVDHGSLSHSISVMVRACATQQIAY</sequence>
<keyword evidence="2" id="KW-1185">Reference proteome</keyword>
<name>A0AAV7RKE4_PLEWA</name>
<organism evidence="1 2">
    <name type="scientific">Pleurodeles waltl</name>
    <name type="common">Iberian ribbed newt</name>
    <dbReference type="NCBI Taxonomy" id="8319"/>
    <lineage>
        <taxon>Eukaryota</taxon>
        <taxon>Metazoa</taxon>
        <taxon>Chordata</taxon>
        <taxon>Craniata</taxon>
        <taxon>Vertebrata</taxon>
        <taxon>Euteleostomi</taxon>
        <taxon>Amphibia</taxon>
        <taxon>Batrachia</taxon>
        <taxon>Caudata</taxon>
        <taxon>Salamandroidea</taxon>
        <taxon>Salamandridae</taxon>
        <taxon>Pleurodelinae</taxon>
        <taxon>Pleurodeles</taxon>
    </lineage>
</organism>
<evidence type="ECO:0000313" key="1">
    <source>
        <dbReference type="EMBL" id="KAJ1152445.1"/>
    </source>
</evidence>